<evidence type="ECO:0000256" key="4">
    <source>
        <dbReference type="ARBA" id="ARBA00030273"/>
    </source>
</evidence>
<dbReference type="GeneID" id="30199891"/>
<organism evidence="9 10">
    <name type="scientific">Wickerhamomyces anomalus (strain ATCC 58044 / CBS 1984 / NCYC 433 / NRRL Y-366-8)</name>
    <name type="common">Yeast</name>
    <name type="synonym">Hansenula anomala</name>
    <dbReference type="NCBI Taxonomy" id="683960"/>
    <lineage>
        <taxon>Eukaryota</taxon>
        <taxon>Fungi</taxon>
        <taxon>Dikarya</taxon>
        <taxon>Ascomycota</taxon>
        <taxon>Saccharomycotina</taxon>
        <taxon>Saccharomycetes</taxon>
        <taxon>Phaffomycetales</taxon>
        <taxon>Wickerhamomycetaceae</taxon>
        <taxon>Wickerhamomyces</taxon>
    </lineage>
</organism>
<evidence type="ECO:0000256" key="3">
    <source>
        <dbReference type="ARBA" id="ARBA00023002"/>
    </source>
</evidence>
<keyword evidence="10" id="KW-1185">Reference proteome</keyword>
<dbReference type="Gene3D" id="3.30.1060.10">
    <property type="entry name" value="Peptide methionine sulphoxide reductase MsrA"/>
    <property type="match status" value="1"/>
</dbReference>
<evidence type="ECO:0000259" key="8">
    <source>
        <dbReference type="Pfam" id="PF01625"/>
    </source>
</evidence>
<protein>
    <recommendedName>
        <fullName evidence="2">peptide-methionine (S)-S-oxide reductase</fullName>
        <ecNumber evidence="2">1.8.4.11</ecNumber>
    </recommendedName>
    <alternativeName>
        <fullName evidence="5">Peptide-methionine (S)-S-oxide reductase</fullName>
    </alternativeName>
    <alternativeName>
        <fullName evidence="4">Protein-methionine-S-oxide reductase</fullName>
    </alternativeName>
</protein>
<evidence type="ECO:0000313" key="10">
    <source>
        <dbReference type="Proteomes" id="UP000094112"/>
    </source>
</evidence>
<dbReference type="PANTHER" id="PTHR42799">
    <property type="entry name" value="MITOCHONDRIAL PEPTIDE METHIONINE SULFOXIDE REDUCTASE"/>
    <property type="match status" value="1"/>
</dbReference>
<comment type="catalytic activity">
    <reaction evidence="6">
        <text>L-methionyl-[protein] + [thioredoxin]-disulfide + H2O = L-methionyl-(S)-S-oxide-[protein] + [thioredoxin]-dithiol</text>
        <dbReference type="Rhea" id="RHEA:14217"/>
        <dbReference type="Rhea" id="RHEA-COMP:10698"/>
        <dbReference type="Rhea" id="RHEA-COMP:10700"/>
        <dbReference type="Rhea" id="RHEA-COMP:12313"/>
        <dbReference type="Rhea" id="RHEA-COMP:12315"/>
        <dbReference type="ChEBI" id="CHEBI:15377"/>
        <dbReference type="ChEBI" id="CHEBI:16044"/>
        <dbReference type="ChEBI" id="CHEBI:29950"/>
        <dbReference type="ChEBI" id="CHEBI:44120"/>
        <dbReference type="ChEBI" id="CHEBI:50058"/>
        <dbReference type="EC" id="1.8.4.11"/>
    </reaction>
</comment>
<evidence type="ECO:0000256" key="7">
    <source>
        <dbReference type="ARBA" id="ARBA00048782"/>
    </source>
</evidence>
<dbReference type="RefSeq" id="XP_019041729.1">
    <property type="nucleotide sequence ID" value="XM_019182645.1"/>
</dbReference>
<dbReference type="NCBIfam" id="TIGR00401">
    <property type="entry name" value="msrA"/>
    <property type="match status" value="1"/>
</dbReference>
<accession>A0A1E3PC26</accession>
<sequence length="178" mass="20479">MSVISPTIKFNPQSNKLITVAAGCFWGVEQVYRKYYGSKGLIDAKVGFANGAIDNPSYKRVCEGDTQFAEVLQISYDPKQVSLKELLSFFYKIHDPTTLDRQGADTGTQYRSAIFTHDDEDLKIAKQVTEEYQPKWQNSIITKIEPIKNFYDAEDYHQLYLDKNPTGYHCPTHFVREF</sequence>
<dbReference type="SUPFAM" id="SSF55068">
    <property type="entry name" value="Peptide methionine sulfoxide reductase"/>
    <property type="match status" value="1"/>
</dbReference>
<dbReference type="AlphaFoldDB" id="A0A1E3PC26"/>
<name>A0A1E3PC26_WICAA</name>
<dbReference type="Pfam" id="PF01625">
    <property type="entry name" value="PMSR"/>
    <property type="match status" value="1"/>
</dbReference>
<feature type="domain" description="Peptide methionine sulphoxide reductase MsrA" evidence="8">
    <location>
        <begin position="18"/>
        <end position="169"/>
    </location>
</feature>
<evidence type="ECO:0000256" key="2">
    <source>
        <dbReference type="ARBA" id="ARBA00012502"/>
    </source>
</evidence>
<dbReference type="STRING" id="683960.A0A1E3PC26"/>
<dbReference type="FunFam" id="3.30.1060.10:FF:000006">
    <property type="entry name" value="Peptide methionine sulfoxide reductase"/>
    <property type="match status" value="1"/>
</dbReference>
<dbReference type="InterPro" id="IPR002569">
    <property type="entry name" value="Met_Sox_Rdtase_MsrA_dom"/>
</dbReference>
<dbReference type="Proteomes" id="UP000094112">
    <property type="component" value="Unassembled WGS sequence"/>
</dbReference>
<evidence type="ECO:0000256" key="5">
    <source>
        <dbReference type="ARBA" id="ARBA00030643"/>
    </source>
</evidence>
<dbReference type="EC" id="1.8.4.11" evidence="2"/>
<dbReference type="InterPro" id="IPR050162">
    <property type="entry name" value="MsrA_MetSO_reductase"/>
</dbReference>
<proteinExistence type="inferred from homology"/>
<gene>
    <name evidence="9" type="ORF">WICANDRAFT_50134</name>
</gene>
<dbReference type="GO" id="GO:0034599">
    <property type="term" value="P:cellular response to oxidative stress"/>
    <property type="evidence" value="ECO:0007669"/>
    <property type="project" value="UniProtKB-ARBA"/>
</dbReference>
<evidence type="ECO:0000313" key="9">
    <source>
        <dbReference type="EMBL" id="ODQ62522.1"/>
    </source>
</evidence>
<dbReference type="HAMAP" id="MF_01401">
    <property type="entry name" value="MsrA"/>
    <property type="match status" value="1"/>
</dbReference>
<evidence type="ECO:0000256" key="1">
    <source>
        <dbReference type="ARBA" id="ARBA00005591"/>
    </source>
</evidence>
<dbReference type="OrthoDB" id="77405at2759"/>
<reference evidence="9 10" key="1">
    <citation type="journal article" date="2016" name="Proc. Natl. Acad. Sci. U.S.A.">
        <title>Comparative genomics of biotechnologically important yeasts.</title>
        <authorList>
            <person name="Riley R."/>
            <person name="Haridas S."/>
            <person name="Wolfe K.H."/>
            <person name="Lopes M.R."/>
            <person name="Hittinger C.T."/>
            <person name="Goeker M."/>
            <person name="Salamov A.A."/>
            <person name="Wisecaver J.H."/>
            <person name="Long T.M."/>
            <person name="Calvey C.H."/>
            <person name="Aerts A.L."/>
            <person name="Barry K.W."/>
            <person name="Choi C."/>
            <person name="Clum A."/>
            <person name="Coughlan A.Y."/>
            <person name="Deshpande S."/>
            <person name="Douglass A.P."/>
            <person name="Hanson S.J."/>
            <person name="Klenk H.-P."/>
            <person name="LaButti K.M."/>
            <person name="Lapidus A."/>
            <person name="Lindquist E.A."/>
            <person name="Lipzen A.M."/>
            <person name="Meier-Kolthoff J.P."/>
            <person name="Ohm R.A."/>
            <person name="Otillar R.P."/>
            <person name="Pangilinan J.L."/>
            <person name="Peng Y."/>
            <person name="Rokas A."/>
            <person name="Rosa C.A."/>
            <person name="Scheuner C."/>
            <person name="Sibirny A.A."/>
            <person name="Slot J.C."/>
            <person name="Stielow J.B."/>
            <person name="Sun H."/>
            <person name="Kurtzman C.P."/>
            <person name="Blackwell M."/>
            <person name="Grigoriev I.V."/>
            <person name="Jeffries T.W."/>
        </authorList>
    </citation>
    <scope>NUCLEOTIDE SEQUENCE [LARGE SCALE GENOMIC DNA]</scope>
    <source>
        <strain evidence="10">ATCC 58044 / CBS 1984 / NCYC 433 / NRRL Y-366-8</strain>
    </source>
</reference>
<comment type="catalytic activity">
    <reaction evidence="7">
        <text>[thioredoxin]-disulfide + L-methionine + H2O = L-methionine (S)-S-oxide + [thioredoxin]-dithiol</text>
        <dbReference type="Rhea" id="RHEA:19993"/>
        <dbReference type="Rhea" id="RHEA-COMP:10698"/>
        <dbReference type="Rhea" id="RHEA-COMP:10700"/>
        <dbReference type="ChEBI" id="CHEBI:15377"/>
        <dbReference type="ChEBI" id="CHEBI:29950"/>
        <dbReference type="ChEBI" id="CHEBI:50058"/>
        <dbReference type="ChEBI" id="CHEBI:57844"/>
        <dbReference type="ChEBI" id="CHEBI:58772"/>
        <dbReference type="EC" id="1.8.4.11"/>
    </reaction>
</comment>
<dbReference type="GO" id="GO:0005737">
    <property type="term" value="C:cytoplasm"/>
    <property type="evidence" value="ECO:0007669"/>
    <property type="project" value="TreeGrafter"/>
</dbReference>
<dbReference type="EMBL" id="KV454208">
    <property type="protein sequence ID" value="ODQ62522.1"/>
    <property type="molecule type" value="Genomic_DNA"/>
</dbReference>
<dbReference type="GO" id="GO:0008113">
    <property type="term" value="F:peptide-methionine (S)-S-oxide reductase activity"/>
    <property type="evidence" value="ECO:0007669"/>
    <property type="project" value="UniProtKB-EC"/>
</dbReference>
<comment type="similarity">
    <text evidence="1">Belongs to the MsrA Met sulfoxide reductase family.</text>
</comment>
<dbReference type="InterPro" id="IPR036509">
    <property type="entry name" value="Met_Sox_Rdtase_MsrA_sf"/>
</dbReference>
<keyword evidence="3" id="KW-0560">Oxidoreductase</keyword>
<evidence type="ECO:0000256" key="6">
    <source>
        <dbReference type="ARBA" id="ARBA00047806"/>
    </source>
</evidence>
<dbReference type="PANTHER" id="PTHR42799:SF2">
    <property type="entry name" value="MITOCHONDRIAL PEPTIDE METHIONINE SULFOXIDE REDUCTASE"/>
    <property type="match status" value="1"/>
</dbReference>